<dbReference type="Pfam" id="PF05545">
    <property type="entry name" value="FixQ"/>
    <property type="match status" value="1"/>
</dbReference>
<accession>A0ABW4NBL4</accession>
<comment type="caution">
    <text evidence="2">The sequence shown here is derived from an EMBL/GenBank/DDBJ whole genome shotgun (WGS) entry which is preliminary data.</text>
</comment>
<evidence type="ECO:0000256" key="1">
    <source>
        <dbReference type="SAM" id="Phobius"/>
    </source>
</evidence>
<dbReference type="InterPro" id="IPR008621">
    <property type="entry name" value="Cbb3-typ_cyt_oxidase_comp"/>
</dbReference>
<dbReference type="Proteomes" id="UP001597283">
    <property type="component" value="Unassembled WGS sequence"/>
</dbReference>
<feature type="transmembrane region" description="Helical" evidence="1">
    <location>
        <begin position="12"/>
        <end position="30"/>
    </location>
</feature>
<gene>
    <name evidence="2" type="ORF">ACFSC3_08155</name>
</gene>
<keyword evidence="1" id="KW-1133">Transmembrane helix</keyword>
<organism evidence="2 3">
    <name type="scientific">Sphingomonas floccifaciens</name>
    <dbReference type="NCBI Taxonomy" id="1844115"/>
    <lineage>
        <taxon>Bacteria</taxon>
        <taxon>Pseudomonadati</taxon>
        <taxon>Pseudomonadota</taxon>
        <taxon>Alphaproteobacteria</taxon>
        <taxon>Sphingomonadales</taxon>
        <taxon>Sphingomonadaceae</taxon>
        <taxon>Sphingomonas</taxon>
    </lineage>
</organism>
<keyword evidence="1" id="KW-0812">Transmembrane</keyword>
<sequence>MSYNHLRHLADSYGLLFMGIVFLTLVGWTFRSRAHEHHARAANMICESEDPRDG</sequence>
<dbReference type="CDD" id="cd01324">
    <property type="entry name" value="cbb3_Oxidase_CcoQ"/>
    <property type="match status" value="1"/>
</dbReference>
<proteinExistence type="predicted"/>
<evidence type="ECO:0000313" key="2">
    <source>
        <dbReference type="EMBL" id="MFD1787542.1"/>
    </source>
</evidence>
<dbReference type="EMBL" id="JBHUFC010000003">
    <property type="protein sequence ID" value="MFD1787542.1"/>
    <property type="molecule type" value="Genomic_DNA"/>
</dbReference>
<evidence type="ECO:0000313" key="3">
    <source>
        <dbReference type="Proteomes" id="UP001597283"/>
    </source>
</evidence>
<dbReference type="RefSeq" id="WP_380939914.1">
    <property type="nucleotide sequence ID" value="NZ_JBHUFC010000003.1"/>
</dbReference>
<keyword evidence="1" id="KW-0472">Membrane</keyword>
<reference evidence="3" key="1">
    <citation type="journal article" date="2019" name="Int. J. Syst. Evol. Microbiol.">
        <title>The Global Catalogue of Microorganisms (GCM) 10K type strain sequencing project: providing services to taxonomists for standard genome sequencing and annotation.</title>
        <authorList>
            <consortium name="The Broad Institute Genomics Platform"/>
            <consortium name="The Broad Institute Genome Sequencing Center for Infectious Disease"/>
            <person name="Wu L."/>
            <person name="Ma J."/>
        </authorList>
    </citation>
    <scope>NUCLEOTIDE SEQUENCE [LARGE SCALE GENOMIC DNA]</scope>
    <source>
        <strain evidence="3">Q85</strain>
    </source>
</reference>
<name>A0ABW4NBL4_9SPHN</name>
<protein>
    <submittedName>
        <fullName evidence="2">Cbb3-type cytochrome oxidase subunit 3</fullName>
    </submittedName>
</protein>
<keyword evidence="3" id="KW-1185">Reference proteome</keyword>